<protein>
    <submittedName>
        <fullName evidence="1">Uncharacterized protein</fullName>
    </submittedName>
</protein>
<keyword evidence="2" id="KW-1185">Reference proteome</keyword>
<dbReference type="EMBL" id="CM046397">
    <property type="protein sequence ID" value="KAI8536712.1"/>
    <property type="molecule type" value="Genomic_DNA"/>
</dbReference>
<name>A0ACC0M876_RHOML</name>
<reference evidence="1" key="1">
    <citation type="submission" date="2022-02" db="EMBL/GenBank/DDBJ databases">
        <title>Plant Genome Project.</title>
        <authorList>
            <person name="Zhang R.-G."/>
        </authorList>
    </citation>
    <scope>NUCLEOTIDE SEQUENCE</scope>
    <source>
        <strain evidence="1">AT1</strain>
    </source>
</reference>
<gene>
    <name evidence="1" type="ORF">RHMOL_Rhmol10G0278100</name>
</gene>
<comment type="caution">
    <text evidence="1">The sequence shown here is derived from an EMBL/GenBank/DDBJ whole genome shotgun (WGS) entry which is preliminary data.</text>
</comment>
<sequence>MATNEITSVVLLMVPLLLLSLFAAVPPATAKLKTSHIRFDDFNETSNPRKVLQVNSPATIHNDALQVTPDSINSAALINQAGRILYKSPFTLWEGQNDTNRVASFNASFLVNIYRVDNSTPGEGLTFVVAPDLDLPPNSYGEFLGLTNSTTDGNNTNRLIAVELDTFKEDFDPDSNHVGLNVNSVRSHMTTSLTPLGFQLVGEGKAANFFNVWVQYDGIKKVIEVYLAPQTYKTDPTPPIPANPILTSNLELRGVVNQNSYFGFSASTSNATQLNCVLRWNLTVQHYVNDEKQELERIGLAVGIPAVVLLSAAVAVLVHYFPKKMSSRRSNRQITRRMKSLPGMPGAFQYKDLQKATNNFDKKGMLGRGGCGEVFKGYIASEDLEVAVKVFLKGQDDFFSELTIINQLRHRHLVPLLGWCHDKHGKLLLVYEYMPNGSLDKHLFGDTNSKPLSWDRRDKIISDVASALHYLHNEFKSRVVHRDLKASNIMLDSNFNARLGDFGLARALETEKTSYIEAQGVLGTMGYMAPEYLHTGKATELSDVYAFGAVLLEVVCGCRPGTQIGEYNSLVDWVWALHREGRLLKAVDRRLKKDYPVDKARTLLLLGLACSHSGASERPKTQEIVQILLGLVPVPHVPSVRPPFVPPVFIPESPDNTMFYTSHVGSGLTPLAINPETQRPYSDSLAEEPSPAAANPQPSPNDCHQHQQTANPPPPPPSPPLNKNLQNRNPILLNHQPPPRIPNANHSSPSLLFMLDPATTTDTDTTYFTSPDHGSGWTPLAIDPKTQRPYGNSFSNRCTSTCPCLKAQLDSCERDKHLFGDANSTPLSWNLRHKIICGVAAALHYLHNEYQKRVVHRNVKAFLLEVVSGHRPGSQIGTYPLLADWVWALYREGQLLEAIDNRFGEDNVAEEVQRFLLLGLACSHPTASERPKTQEIVHMLFGLVSVPSVPLFKLRYVSPPVQMGRTTSVRSPPPAQRPLRPRNMDHVRHQ</sequence>
<evidence type="ECO:0000313" key="1">
    <source>
        <dbReference type="EMBL" id="KAI8536712.1"/>
    </source>
</evidence>
<evidence type="ECO:0000313" key="2">
    <source>
        <dbReference type="Proteomes" id="UP001062846"/>
    </source>
</evidence>
<organism evidence="1 2">
    <name type="scientific">Rhododendron molle</name>
    <name type="common">Chinese azalea</name>
    <name type="synonym">Azalea mollis</name>
    <dbReference type="NCBI Taxonomy" id="49168"/>
    <lineage>
        <taxon>Eukaryota</taxon>
        <taxon>Viridiplantae</taxon>
        <taxon>Streptophyta</taxon>
        <taxon>Embryophyta</taxon>
        <taxon>Tracheophyta</taxon>
        <taxon>Spermatophyta</taxon>
        <taxon>Magnoliopsida</taxon>
        <taxon>eudicotyledons</taxon>
        <taxon>Gunneridae</taxon>
        <taxon>Pentapetalae</taxon>
        <taxon>asterids</taxon>
        <taxon>Ericales</taxon>
        <taxon>Ericaceae</taxon>
        <taxon>Ericoideae</taxon>
        <taxon>Rhodoreae</taxon>
        <taxon>Rhododendron</taxon>
    </lineage>
</organism>
<accession>A0ACC0M876</accession>
<proteinExistence type="predicted"/>
<dbReference type="Proteomes" id="UP001062846">
    <property type="component" value="Chromosome 10"/>
</dbReference>